<sequence length="388" mass="44686">MKTKKRRSTHCSNCDSPLDESYNFCPTCGQSNTDNNITFSILIREFLDNYLGVDSKMANSIMPFLFSPGKLTNRFQDGKIKHFIHPVRLYLVLSVFYFFVISYLLSFDLRELGDDSFNIPSRADIEELRNDPDFAILTDSLKIEALNDSLVMQFAGISNFNVLYDSLVSKYDSAIINNTEVALNAVDLIATDENEHFLDKTNRWARDRSLSDDAFMDSLLGKNGTFKFFGNTSSENTNENSQHLKAQVRKVLKNEEGFKGFILGNLPIMMFLLIPLFALVLKVVYARRNHLYIKHIVHALHVHSFAYFIYGISLLVMFKLLVGHTGWQTTVGIFTFIGVSTYVYVSFLNVYKQGWFKTLVKFNIVGFIYMLLLMGFFNLEILISFWYY</sequence>
<feature type="transmembrane region" description="Helical" evidence="1">
    <location>
        <begin position="261"/>
        <end position="284"/>
    </location>
</feature>
<organism evidence="2 3">
    <name type="scientific">Roseivirga echinicomitans</name>
    <dbReference type="NCBI Taxonomy" id="296218"/>
    <lineage>
        <taxon>Bacteria</taxon>
        <taxon>Pseudomonadati</taxon>
        <taxon>Bacteroidota</taxon>
        <taxon>Cytophagia</taxon>
        <taxon>Cytophagales</taxon>
        <taxon>Roseivirgaceae</taxon>
        <taxon>Roseivirga</taxon>
    </lineage>
</organism>
<feature type="transmembrane region" description="Helical" evidence="1">
    <location>
        <begin position="330"/>
        <end position="350"/>
    </location>
</feature>
<feature type="transmembrane region" description="Helical" evidence="1">
    <location>
        <begin position="296"/>
        <end position="318"/>
    </location>
</feature>
<evidence type="ECO:0008006" key="4">
    <source>
        <dbReference type="Google" id="ProtNLM"/>
    </source>
</evidence>
<keyword evidence="1" id="KW-0812">Transmembrane</keyword>
<keyword evidence="1" id="KW-0472">Membrane</keyword>
<reference evidence="2 3" key="1">
    <citation type="submission" date="2016-01" db="EMBL/GenBank/DDBJ databases">
        <title>Genome sequencing of Roseivirga echinicomitans KMM 6058.</title>
        <authorList>
            <person name="Selvaratnam C."/>
            <person name="Thevarajoo S."/>
            <person name="Goh K.M."/>
            <person name="Ee R."/>
            <person name="Chan K.-G."/>
            <person name="Chong C.S."/>
        </authorList>
    </citation>
    <scope>NUCLEOTIDE SEQUENCE [LARGE SCALE GENOMIC DNA]</scope>
    <source>
        <strain evidence="2 3">KMM 6058</strain>
    </source>
</reference>
<dbReference type="OrthoDB" id="7446256at2"/>
<dbReference type="InterPro" id="IPR022134">
    <property type="entry name" value="DUF3667"/>
</dbReference>
<evidence type="ECO:0000313" key="3">
    <source>
        <dbReference type="Proteomes" id="UP000075615"/>
    </source>
</evidence>
<dbReference type="RefSeq" id="WP_068414225.1">
    <property type="nucleotide sequence ID" value="NZ_LRDB01000011.1"/>
</dbReference>
<name>A0A150XKB6_9BACT</name>
<dbReference type="Proteomes" id="UP000075615">
    <property type="component" value="Unassembled WGS sequence"/>
</dbReference>
<keyword evidence="1" id="KW-1133">Transmembrane helix</keyword>
<evidence type="ECO:0000256" key="1">
    <source>
        <dbReference type="SAM" id="Phobius"/>
    </source>
</evidence>
<accession>A0A150XKB6</accession>
<proteinExistence type="predicted"/>
<dbReference type="STRING" id="296218.AWN68_17960"/>
<feature type="transmembrane region" description="Helical" evidence="1">
    <location>
        <begin position="89"/>
        <end position="107"/>
    </location>
</feature>
<dbReference type="EMBL" id="LRDB01000011">
    <property type="protein sequence ID" value="KYG79153.1"/>
    <property type="molecule type" value="Genomic_DNA"/>
</dbReference>
<evidence type="ECO:0000313" key="2">
    <source>
        <dbReference type="EMBL" id="KYG79153.1"/>
    </source>
</evidence>
<gene>
    <name evidence="2" type="ORF">AWN68_17960</name>
</gene>
<protein>
    <recommendedName>
        <fullName evidence="4">DUF3667 domain-containing protein</fullName>
    </recommendedName>
</protein>
<dbReference type="AlphaFoldDB" id="A0A150XKB6"/>
<comment type="caution">
    <text evidence="2">The sequence shown here is derived from an EMBL/GenBank/DDBJ whole genome shotgun (WGS) entry which is preliminary data.</text>
</comment>
<dbReference type="Pfam" id="PF12412">
    <property type="entry name" value="DUF3667"/>
    <property type="match status" value="1"/>
</dbReference>
<keyword evidence="3" id="KW-1185">Reference proteome</keyword>
<feature type="transmembrane region" description="Helical" evidence="1">
    <location>
        <begin position="362"/>
        <end position="387"/>
    </location>
</feature>